<gene>
    <name evidence="3" type="ORF">G4Z16_01320</name>
</gene>
<evidence type="ECO:0000256" key="2">
    <source>
        <dbReference type="SAM" id="Phobius"/>
    </source>
</evidence>
<reference evidence="4" key="1">
    <citation type="submission" date="2020-02" db="EMBL/GenBank/DDBJ databases">
        <title>Streptomyces sp. ASO4wet.</title>
        <authorList>
            <person name="Risdian C."/>
            <person name="Landwehr W."/>
            <person name="Schupp P."/>
            <person name="Wink J."/>
        </authorList>
    </citation>
    <scope>NUCLEOTIDE SEQUENCE [LARGE SCALE GENOMIC DNA]</scope>
    <source>
        <strain evidence="4">ASO4wet</strain>
    </source>
</reference>
<proteinExistence type="predicted"/>
<keyword evidence="2" id="KW-0472">Membrane</keyword>
<dbReference type="EMBL" id="CP048882">
    <property type="protein sequence ID" value="QPP05250.1"/>
    <property type="molecule type" value="Genomic_DNA"/>
</dbReference>
<evidence type="ECO:0000256" key="1">
    <source>
        <dbReference type="SAM" id="MobiDB-lite"/>
    </source>
</evidence>
<dbReference type="RefSeq" id="WP_197348757.1">
    <property type="nucleotide sequence ID" value="NZ_CP048882.1"/>
</dbReference>
<feature type="region of interest" description="Disordered" evidence="1">
    <location>
        <begin position="135"/>
        <end position="219"/>
    </location>
</feature>
<evidence type="ECO:0000313" key="4">
    <source>
        <dbReference type="Proteomes" id="UP000595046"/>
    </source>
</evidence>
<dbReference type="KEGG" id="sbat:G4Z16_01320"/>
<feature type="transmembrane region" description="Helical" evidence="2">
    <location>
        <begin position="49"/>
        <end position="68"/>
    </location>
</feature>
<sequence length="321" mass="34561">MRELLPHRRRGYAALAIGLAVSYLPLATLTAMVLYTFGIREGFESADSLSLSEIPTVIAFLMVAALVARVRAFVGGDGPVTGARARAQAGMMAAECLGVALLAALTGDGLIDASLVGAGASSLITAVRVTGWVRTLPPPPAPDPSQSSPPPRRGRPTRKKPSPKSPPSTPGPSRSTASPPRGRTAPGPARPRGRFTPPRPGRTASQAPPRHLFDGRTPPAPGDIWFATVPFDDDAGAKDRPCLVVRTLDRHAEVLKITSVDKSEHHNYARIPTASWDAKAEHDSWLERSPLRQVSYWEFRRFIAKCDARVWREVQEENGVP</sequence>
<name>A0A7T1T2M9_9ACTN</name>
<feature type="transmembrane region" description="Helical" evidence="2">
    <location>
        <begin position="12"/>
        <end position="37"/>
    </location>
</feature>
<keyword evidence="4" id="KW-1185">Reference proteome</keyword>
<organism evidence="3 4">
    <name type="scientific">Streptomyces bathyalis</name>
    <dbReference type="NCBI Taxonomy" id="2710756"/>
    <lineage>
        <taxon>Bacteria</taxon>
        <taxon>Bacillati</taxon>
        <taxon>Actinomycetota</taxon>
        <taxon>Actinomycetes</taxon>
        <taxon>Kitasatosporales</taxon>
        <taxon>Streptomycetaceae</taxon>
        <taxon>Streptomyces</taxon>
    </lineage>
</organism>
<accession>A0A7T1T2M9</accession>
<dbReference type="AlphaFoldDB" id="A0A7T1T2M9"/>
<keyword evidence="2" id="KW-1133">Transmembrane helix</keyword>
<feature type="compositionally biased region" description="Pro residues" evidence="1">
    <location>
        <begin position="136"/>
        <end position="151"/>
    </location>
</feature>
<dbReference type="Proteomes" id="UP000595046">
    <property type="component" value="Chromosome"/>
</dbReference>
<keyword evidence="2" id="KW-0812">Transmembrane</keyword>
<feature type="compositionally biased region" description="Low complexity" evidence="1">
    <location>
        <begin position="171"/>
        <end position="187"/>
    </location>
</feature>
<protein>
    <submittedName>
        <fullName evidence="3">Uncharacterized protein</fullName>
    </submittedName>
</protein>
<dbReference type="SUPFAM" id="SSF50118">
    <property type="entry name" value="Cell growth inhibitor/plasmid maintenance toxic component"/>
    <property type="match status" value="1"/>
</dbReference>
<feature type="compositionally biased region" description="Basic residues" evidence="1">
    <location>
        <begin position="152"/>
        <end position="162"/>
    </location>
</feature>
<evidence type="ECO:0000313" key="3">
    <source>
        <dbReference type="EMBL" id="QPP05250.1"/>
    </source>
</evidence>